<dbReference type="InterPro" id="IPR032508">
    <property type="entry name" value="FecR_C"/>
</dbReference>
<dbReference type="Gene3D" id="2.60.120.1440">
    <property type="match status" value="1"/>
</dbReference>
<evidence type="ECO:0000313" key="5">
    <source>
        <dbReference type="Proteomes" id="UP000239711"/>
    </source>
</evidence>
<dbReference type="Pfam" id="PF16344">
    <property type="entry name" value="FecR_C"/>
    <property type="match status" value="1"/>
</dbReference>
<dbReference type="RefSeq" id="WP_105716112.1">
    <property type="nucleotide sequence ID" value="NZ_PVBQ01000004.1"/>
</dbReference>
<dbReference type="InterPro" id="IPR006860">
    <property type="entry name" value="FecR"/>
</dbReference>
<evidence type="ECO:0008006" key="6">
    <source>
        <dbReference type="Google" id="ProtNLM"/>
    </source>
</evidence>
<sequence length="374" mass="42132">MAKNDQNTRMQDLANRWLNGSLSEAEQREFDDWFSSSVDTPIFIQEHIASSKEVHRRILLERVYKEAKIRRRHIRLRVYGAVAAVVLVALIGVYVVDEKANMNVDSSHFVELEDVAPGTNKAALTLADGTVLDLSSDQEGIVIGDEITYTNGRRVLDEHRTSSLMMLHTPKGGQYRIVLSDGSKVWLNAASSLKYPAVFSSEDRIIELEGEGYFEVANDSKRPFKVLCRGQEIEVLGTAFNVSAYSEENEIKTTLVSGSLSVSAHHSSVTLKPGEESVYSDTRLYARIADVERTIGWKKGLFRFSNTELKKAMTELSRWYNLDIEYRGAVPTTYFSGEIERNLHLSSVLDILKESGLNFKLERRGSTNKLIIMP</sequence>
<proteinExistence type="predicted"/>
<dbReference type="GO" id="GO:0016989">
    <property type="term" value="F:sigma factor antagonist activity"/>
    <property type="evidence" value="ECO:0007669"/>
    <property type="project" value="TreeGrafter"/>
</dbReference>
<keyword evidence="1" id="KW-0812">Transmembrane</keyword>
<dbReference type="InterPro" id="IPR012373">
    <property type="entry name" value="Ferrdict_sens_TM"/>
</dbReference>
<feature type="domain" description="Protein FecR C-terminal" evidence="3">
    <location>
        <begin position="302"/>
        <end position="363"/>
    </location>
</feature>
<dbReference type="Gene3D" id="3.55.50.30">
    <property type="match status" value="1"/>
</dbReference>
<keyword evidence="1" id="KW-0472">Membrane</keyword>
<dbReference type="Proteomes" id="UP000239711">
    <property type="component" value="Unassembled WGS sequence"/>
</dbReference>
<comment type="caution">
    <text evidence="4">The sequence shown here is derived from an EMBL/GenBank/DDBJ whole genome shotgun (WGS) entry which is preliminary data.</text>
</comment>
<dbReference type="PANTHER" id="PTHR30273">
    <property type="entry name" value="PERIPLASMIC SIGNAL SENSOR AND SIGMA FACTOR ACTIVATOR FECR-RELATED"/>
    <property type="match status" value="1"/>
</dbReference>
<feature type="transmembrane region" description="Helical" evidence="1">
    <location>
        <begin position="78"/>
        <end position="96"/>
    </location>
</feature>
<dbReference type="Pfam" id="PF04773">
    <property type="entry name" value="FecR"/>
    <property type="match status" value="1"/>
</dbReference>
<gene>
    <name evidence="4" type="ORF">C5745_06100</name>
</gene>
<dbReference type="AlphaFoldDB" id="A0A2S9J5M9"/>
<dbReference type="EMBL" id="PVBQ01000004">
    <property type="protein sequence ID" value="PRD48085.1"/>
    <property type="molecule type" value="Genomic_DNA"/>
</dbReference>
<name>A0A2S9J5M9_9SPHI</name>
<keyword evidence="1" id="KW-1133">Transmembrane helix</keyword>
<feature type="domain" description="FecR protein" evidence="2">
    <location>
        <begin position="167"/>
        <end position="259"/>
    </location>
</feature>
<reference evidence="4 5" key="1">
    <citation type="submission" date="2018-02" db="EMBL/GenBank/DDBJ databases">
        <title>The draft genome of Sphingobacterium sp. 5JN-11.</title>
        <authorList>
            <person name="Liu L."/>
            <person name="Li L."/>
            <person name="Liang L."/>
            <person name="Zhang X."/>
            <person name="Wang T."/>
        </authorList>
    </citation>
    <scope>NUCLEOTIDE SEQUENCE [LARGE SCALE GENOMIC DNA]</scope>
    <source>
        <strain evidence="4 5">5JN-11</strain>
    </source>
</reference>
<dbReference type="OrthoDB" id="1099963at2"/>
<keyword evidence="5" id="KW-1185">Reference proteome</keyword>
<evidence type="ECO:0000256" key="1">
    <source>
        <dbReference type="SAM" id="Phobius"/>
    </source>
</evidence>
<dbReference type="PANTHER" id="PTHR30273:SF2">
    <property type="entry name" value="PROTEIN FECR"/>
    <property type="match status" value="1"/>
</dbReference>
<accession>A0A2S9J5M9</accession>
<organism evidence="4 5">
    <name type="scientific">Sphingobacterium haloxyli</name>
    <dbReference type="NCBI Taxonomy" id="2100533"/>
    <lineage>
        <taxon>Bacteria</taxon>
        <taxon>Pseudomonadati</taxon>
        <taxon>Bacteroidota</taxon>
        <taxon>Sphingobacteriia</taxon>
        <taxon>Sphingobacteriales</taxon>
        <taxon>Sphingobacteriaceae</taxon>
        <taxon>Sphingobacterium</taxon>
    </lineage>
</organism>
<evidence type="ECO:0000259" key="3">
    <source>
        <dbReference type="Pfam" id="PF16344"/>
    </source>
</evidence>
<dbReference type="PIRSF" id="PIRSF018266">
    <property type="entry name" value="FecR"/>
    <property type="match status" value="1"/>
</dbReference>
<protein>
    <recommendedName>
        <fullName evidence="6">Anti-sigma factor</fullName>
    </recommendedName>
</protein>
<evidence type="ECO:0000313" key="4">
    <source>
        <dbReference type="EMBL" id="PRD48085.1"/>
    </source>
</evidence>
<evidence type="ECO:0000259" key="2">
    <source>
        <dbReference type="Pfam" id="PF04773"/>
    </source>
</evidence>